<dbReference type="Proteomes" id="UP001232148">
    <property type="component" value="Unassembled WGS sequence"/>
</dbReference>
<keyword evidence="3" id="KW-1185">Reference proteome</keyword>
<evidence type="ECO:0008006" key="4">
    <source>
        <dbReference type="Google" id="ProtNLM"/>
    </source>
</evidence>
<evidence type="ECO:0000256" key="1">
    <source>
        <dbReference type="SAM" id="SignalP"/>
    </source>
</evidence>
<feature type="chain" id="PRO_5042050363" description="EC87 protein" evidence="1">
    <location>
        <begin position="20"/>
        <end position="63"/>
    </location>
</feature>
<reference evidence="2" key="1">
    <citation type="submission" date="2021-06" db="EMBL/GenBank/DDBJ databases">
        <title>Comparative genomics, transcriptomics and evolutionary studies reveal genomic signatures of adaptation to plant cell wall in hemibiotrophic fungi.</title>
        <authorList>
            <consortium name="DOE Joint Genome Institute"/>
            <person name="Baroncelli R."/>
            <person name="Diaz J.F."/>
            <person name="Benocci T."/>
            <person name="Peng M."/>
            <person name="Battaglia E."/>
            <person name="Haridas S."/>
            <person name="Andreopoulos W."/>
            <person name="Labutti K."/>
            <person name="Pangilinan J."/>
            <person name="Floch G.L."/>
            <person name="Makela M.R."/>
            <person name="Henrissat B."/>
            <person name="Grigoriev I.V."/>
            <person name="Crouch J.A."/>
            <person name="De Vries R.P."/>
            <person name="Sukno S.A."/>
            <person name="Thon M.R."/>
        </authorList>
    </citation>
    <scope>NUCLEOTIDE SEQUENCE</scope>
    <source>
        <strain evidence="2">MAFF235873</strain>
    </source>
</reference>
<dbReference type="EMBL" id="MU842992">
    <property type="protein sequence ID" value="KAK2023645.1"/>
    <property type="molecule type" value="Genomic_DNA"/>
</dbReference>
<protein>
    <recommendedName>
        <fullName evidence="4">EC87 protein</fullName>
    </recommendedName>
</protein>
<sequence length="63" mass="6431">MRSILVAVFAVFAASAAQAAFTGPCTDTACGANREDCESQGRQCFPFPNTAPALREGCVCGSG</sequence>
<keyword evidence="1" id="KW-0732">Signal</keyword>
<evidence type="ECO:0000313" key="2">
    <source>
        <dbReference type="EMBL" id="KAK2023645.1"/>
    </source>
</evidence>
<dbReference type="AlphaFoldDB" id="A0AAD9H709"/>
<feature type="signal peptide" evidence="1">
    <location>
        <begin position="1"/>
        <end position="19"/>
    </location>
</feature>
<accession>A0AAD9H709</accession>
<name>A0AAD9H709_9PEZI</name>
<comment type="caution">
    <text evidence="2">The sequence shown here is derived from an EMBL/GenBank/DDBJ whole genome shotgun (WGS) entry which is preliminary data.</text>
</comment>
<gene>
    <name evidence="2" type="ORF">LX32DRAFT_644404</name>
</gene>
<organism evidence="2 3">
    <name type="scientific">Colletotrichum zoysiae</name>
    <dbReference type="NCBI Taxonomy" id="1216348"/>
    <lineage>
        <taxon>Eukaryota</taxon>
        <taxon>Fungi</taxon>
        <taxon>Dikarya</taxon>
        <taxon>Ascomycota</taxon>
        <taxon>Pezizomycotina</taxon>
        <taxon>Sordariomycetes</taxon>
        <taxon>Hypocreomycetidae</taxon>
        <taxon>Glomerellales</taxon>
        <taxon>Glomerellaceae</taxon>
        <taxon>Colletotrichum</taxon>
        <taxon>Colletotrichum graminicola species complex</taxon>
    </lineage>
</organism>
<proteinExistence type="predicted"/>
<evidence type="ECO:0000313" key="3">
    <source>
        <dbReference type="Proteomes" id="UP001232148"/>
    </source>
</evidence>